<organism evidence="1 2">
    <name type="scientific">candidate division TA06 bacterium B3_TA06</name>
    <dbReference type="NCBI Taxonomy" id="2012487"/>
    <lineage>
        <taxon>Bacteria</taxon>
        <taxon>Bacteria division TA06</taxon>
    </lineage>
</organism>
<evidence type="ECO:0000313" key="1">
    <source>
        <dbReference type="EMBL" id="TKJ44264.1"/>
    </source>
</evidence>
<evidence type="ECO:0000313" key="2">
    <source>
        <dbReference type="Proteomes" id="UP000317778"/>
    </source>
</evidence>
<gene>
    <name evidence="1" type="ORF">CEE36_00550</name>
</gene>
<protein>
    <submittedName>
        <fullName evidence="1">Uncharacterized protein</fullName>
    </submittedName>
</protein>
<dbReference type="EMBL" id="NJBO01000001">
    <property type="protein sequence ID" value="TKJ44264.1"/>
    <property type="molecule type" value="Genomic_DNA"/>
</dbReference>
<comment type="caution">
    <text evidence="1">The sequence shown here is derived from an EMBL/GenBank/DDBJ whole genome shotgun (WGS) entry which is preliminary data.</text>
</comment>
<accession>A0A532VAN6</accession>
<dbReference type="Proteomes" id="UP000317778">
    <property type="component" value="Unassembled WGS sequence"/>
</dbReference>
<reference evidence="1 2" key="1">
    <citation type="submission" date="2017-06" db="EMBL/GenBank/DDBJ databases">
        <title>Novel microbial phyla capable of carbon fixation and sulfur reduction in deep-sea sediments.</title>
        <authorList>
            <person name="Huang J."/>
            <person name="Baker B."/>
            <person name="Wang Y."/>
        </authorList>
    </citation>
    <scope>NUCLEOTIDE SEQUENCE [LARGE SCALE GENOMIC DNA]</scope>
    <source>
        <strain evidence="1">B3_TA06</strain>
    </source>
</reference>
<dbReference type="AlphaFoldDB" id="A0A532VAN6"/>
<proteinExistence type="predicted"/>
<sequence>MKKAPIPEDDIERILKSYELASHGKKQHVLTRWGKIFGILPMSLYNRIQKYKKEKMHKIYIDPQKLSSMINVVVFYRTMKIMPWFSKKKPTWKKVIQLAEEHDLIAKDSVRVKELMRFIRKYNLIPEHRVTRGVQRHKSNSVTSHGGFNE</sequence>
<name>A0A532VAN6_UNCT6</name>